<evidence type="ECO:0000256" key="2">
    <source>
        <dbReference type="ARBA" id="ARBA00012758"/>
    </source>
</evidence>
<dbReference type="EC" id="3.2.1.26" evidence="2"/>
<reference evidence="7" key="1">
    <citation type="submission" date="2021-06" db="EMBL/GenBank/DDBJ databases">
        <title>New haloarchaea isolates fom saline soil.</title>
        <authorList>
            <person name="Duran-Viseras A."/>
            <person name="Sanchez-Porro C.S."/>
            <person name="Ventosa A."/>
        </authorList>
    </citation>
    <scope>NUCLEOTIDE SEQUENCE</scope>
    <source>
        <strain evidence="7">JCM 18369</strain>
    </source>
</reference>
<keyword evidence="3" id="KW-0378">Hydrolase</keyword>
<dbReference type="GO" id="GO:0004564">
    <property type="term" value="F:beta-fructofuranosidase activity"/>
    <property type="evidence" value="ECO:0007669"/>
    <property type="project" value="UniProtKB-EC"/>
</dbReference>
<dbReference type="Gene3D" id="2.115.10.20">
    <property type="entry name" value="Glycosyl hydrolase domain, family 43"/>
    <property type="match status" value="1"/>
</dbReference>
<comment type="caution">
    <text evidence="7">The sequence shown here is derived from an EMBL/GenBank/DDBJ whole genome shotgun (WGS) entry which is preliminary data.</text>
</comment>
<dbReference type="InterPro" id="IPR001362">
    <property type="entry name" value="Glyco_hydro_32"/>
</dbReference>
<dbReference type="InterPro" id="IPR051214">
    <property type="entry name" value="GH32_Enzymes"/>
</dbReference>
<dbReference type="InterPro" id="IPR013320">
    <property type="entry name" value="ConA-like_dom_sf"/>
</dbReference>
<dbReference type="RefSeq" id="WP_162412759.1">
    <property type="nucleotide sequence ID" value="NZ_JAHQXE010000002.1"/>
</dbReference>
<organism evidence="7 8">
    <name type="scientific">Haloarcula salina</name>
    <dbReference type="NCBI Taxonomy" id="1429914"/>
    <lineage>
        <taxon>Archaea</taxon>
        <taxon>Methanobacteriati</taxon>
        <taxon>Methanobacteriota</taxon>
        <taxon>Stenosarchaea group</taxon>
        <taxon>Halobacteria</taxon>
        <taxon>Halobacteriales</taxon>
        <taxon>Haloarculaceae</taxon>
        <taxon>Haloarcula</taxon>
    </lineage>
</organism>
<comment type="similarity">
    <text evidence="1">Belongs to the glycosyl hydrolase 32 family.</text>
</comment>
<protein>
    <recommendedName>
        <fullName evidence="2">beta-fructofuranosidase</fullName>
        <ecNumber evidence="2">3.2.1.26</ecNumber>
    </recommendedName>
</protein>
<feature type="domain" description="Glycosyl hydrolase family 32 C-terminal" evidence="6">
    <location>
        <begin position="549"/>
        <end position="700"/>
    </location>
</feature>
<dbReference type="SUPFAM" id="SSF75005">
    <property type="entry name" value="Arabinanase/levansucrase/invertase"/>
    <property type="match status" value="1"/>
</dbReference>
<keyword evidence="4" id="KW-0326">Glycosidase</keyword>
<dbReference type="Gene3D" id="2.60.120.560">
    <property type="entry name" value="Exo-inulinase, domain 1"/>
    <property type="match status" value="1"/>
</dbReference>
<feature type="domain" description="Glycosyl hydrolase family 32 N-terminal" evidence="5">
    <location>
        <begin position="252"/>
        <end position="546"/>
    </location>
</feature>
<dbReference type="SUPFAM" id="SSF52317">
    <property type="entry name" value="Class I glutamine amidotransferase-like"/>
    <property type="match status" value="1"/>
</dbReference>
<dbReference type="Pfam" id="PF00251">
    <property type="entry name" value="Glyco_hydro_32N"/>
    <property type="match status" value="1"/>
</dbReference>
<keyword evidence="8" id="KW-1185">Reference proteome</keyword>
<evidence type="ECO:0000259" key="5">
    <source>
        <dbReference type="Pfam" id="PF00251"/>
    </source>
</evidence>
<dbReference type="PROSITE" id="PS00609">
    <property type="entry name" value="GLYCOSYL_HYDROL_F32"/>
    <property type="match status" value="1"/>
</dbReference>
<dbReference type="SUPFAM" id="SSF49899">
    <property type="entry name" value="Concanavalin A-like lectins/glucanases"/>
    <property type="match status" value="1"/>
</dbReference>
<accession>A0AA41KK59</accession>
<dbReference type="AlphaFoldDB" id="A0AA41KK59"/>
<evidence type="ECO:0000259" key="6">
    <source>
        <dbReference type="Pfam" id="PF08244"/>
    </source>
</evidence>
<dbReference type="Pfam" id="PF08244">
    <property type="entry name" value="Glyco_hydro_32C"/>
    <property type="match status" value="1"/>
</dbReference>
<dbReference type="SMART" id="SM00640">
    <property type="entry name" value="Glyco_32"/>
    <property type="match status" value="1"/>
</dbReference>
<dbReference type="CDD" id="cd08996">
    <property type="entry name" value="GH32_FFase"/>
    <property type="match status" value="1"/>
</dbReference>
<evidence type="ECO:0000313" key="7">
    <source>
        <dbReference type="EMBL" id="MBV0901554.1"/>
    </source>
</evidence>
<dbReference type="InterPro" id="IPR013148">
    <property type="entry name" value="Glyco_hydro_32_N"/>
</dbReference>
<dbReference type="InterPro" id="IPR013189">
    <property type="entry name" value="Glyco_hydro_32_C"/>
</dbReference>
<gene>
    <name evidence="7" type="ORF">KTS37_07100</name>
</gene>
<proteinExistence type="inferred from homology"/>
<dbReference type="GO" id="GO:0005975">
    <property type="term" value="P:carbohydrate metabolic process"/>
    <property type="evidence" value="ECO:0007669"/>
    <property type="project" value="InterPro"/>
</dbReference>
<dbReference type="PANTHER" id="PTHR43101:SF1">
    <property type="entry name" value="BETA-FRUCTOSIDASE"/>
    <property type="match status" value="1"/>
</dbReference>
<name>A0AA41KK59_9EURY</name>
<evidence type="ECO:0000256" key="4">
    <source>
        <dbReference type="ARBA" id="ARBA00023295"/>
    </source>
</evidence>
<dbReference type="Proteomes" id="UP001166304">
    <property type="component" value="Unassembled WGS sequence"/>
</dbReference>
<dbReference type="InterPro" id="IPR029062">
    <property type="entry name" value="Class_I_gatase-like"/>
</dbReference>
<dbReference type="InterPro" id="IPR018053">
    <property type="entry name" value="Glyco_hydro_32_AS"/>
</dbReference>
<evidence type="ECO:0000313" key="8">
    <source>
        <dbReference type="Proteomes" id="UP001166304"/>
    </source>
</evidence>
<dbReference type="EMBL" id="JAHQXE010000002">
    <property type="protein sequence ID" value="MBV0901554.1"/>
    <property type="molecule type" value="Genomic_DNA"/>
</dbReference>
<dbReference type="InterPro" id="IPR023296">
    <property type="entry name" value="Glyco_hydro_beta-prop_sf"/>
</dbReference>
<sequence length="707" mass="78718">MTQSRRVGCLYADSCTDEQRSAYDWCSTALDGADRRPLSEVDPSEYDVLWWHRDEGFDERALPEERAAALAAYVREGGTLLLTLRALSAVEPLGIDAVGPDATGWEEIAEPTGHLWKSLYADHPIQDDYDTLRVHTRGAGVTAPYARYESVLPESGDVLASTVRGERDAVSQLSIVSWEPGDGRVLGIGSPVTFAQPTHDVCRMNRETLIENSLAYLADGERYPLTGRPADAAALGRWRERLDDDPNRPAYHVTPPANWLNDPNGLIHWNGRYHLFYQYNPAGPFHGTIHWGHAVSDDLVNWEDRPVALSPSPDGPDRDGCWSGCAVDDDGVATVLYTGGRDKRQLPCIATAADDGLTSWEKDPENPIIEELPTDPEVLRTEDWEGEFRDHCVWREGETWYQLIGAGMEGGGGAALLYESADLRDWEYRGPILAGDRDTAGTVWECPELLDFGDRQLLHVSNYEDVVYFLGTYEDGEFDAERRDKLDHGDFYAPQSMWTDDGRVLTWGWIPEARDREAQWDAGWSGALSLPRELSLADDGGLCQRPAPELTELRGDETSRDAVRLGSGDTERLPVESRTFELRATVRLEDAEAVELRVLESPDGAERTPIRYTSESEIAVDRSRSSENPQATVDTQSMRVTPYDAPLSLRVFVDGSVVEVFANERHCLTSRVYPTRDDATGVSLAAEGGRATVASLDVWELRSAWER</sequence>
<evidence type="ECO:0000256" key="3">
    <source>
        <dbReference type="ARBA" id="ARBA00022801"/>
    </source>
</evidence>
<dbReference type="PANTHER" id="PTHR43101">
    <property type="entry name" value="BETA-FRUCTOSIDASE"/>
    <property type="match status" value="1"/>
</dbReference>
<evidence type="ECO:0000256" key="1">
    <source>
        <dbReference type="ARBA" id="ARBA00009902"/>
    </source>
</evidence>